<evidence type="ECO:0000313" key="2">
    <source>
        <dbReference type="Proteomes" id="UP000821837"/>
    </source>
</evidence>
<proteinExistence type="predicted"/>
<organism evidence="1 2">
    <name type="scientific">Rhipicephalus sanguineus</name>
    <name type="common">Brown dog tick</name>
    <name type="synonym">Ixodes sanguineus</name>
    <dbReference type="NCBI Taxonomy" id="34632"/>
    <lineage>
        <taxon>Eukaryota</taxon>
        <taxon>Metazoa</taxon>
        <taxon>Ecdysozoa</taxon>
        <taxon>Arthropoda</taxon>
        <taxon>Chelicerata</taxon>
        <taxon>Arachnida</taxon>
        <taxon>Acari</taxon>
        <taxon>Parasitiformes</taxon>
        <taxon>Ixodida</taxon>
        <taxon>Ixodoidea</taxon>
        <taxon>Ixodidae</taxon>
        <taxon>Rhipicephalinae</taxon>
        <taxon>Rhipicephalus</taxon>
        <taxon>Rhipicephalus</taxon>
    </lineage>
</organism>
<evidence type="ECO:0000313" key="1">
    <source>
        <dbReference type="EMBL" id="KAH7951827.1"/>
    </source>
</evidence>
<dbReference type="AlphaFoldDB" id="A0A9D4PRR7"/>
<dbReference type="Proteomes" id="UP000821837">
    <property type="component" value="Chromosome 5"/>
</dbReference>
<sequence length="75" mass="8382">MSNISIVSFEVVINGVVVFSKLEKGAFPVFGEVCPEEVYECRSARMAGATPVKVVVEYWLSLELWMPAKGKRCRL</sequence>
<accession>A0A9D4PRR7</accession>
<dbReference type="Gene3D" id="3.40.30.10">
    <property type="entry name" value="Glutaredoxin"/>
    <property type="match status" value="1"/>
</dbReference>
<gene>
    <name evidence="1" type="ORF">HPB52_013439</name>
</gene>
<keyword evidence="2" id="KW-1185">Reference proteome</keyword>
<dbReference type="EMBL" id="JABSTV010001251">
    <property type="protein sequence ID" value="KAH7951827.1"/>
    <property type="molecule type" value="Genomic_DNA"/>
</dbReference>
<name>A0A9D4PRR7_RHISA</name>
<comment type="caution">
    <text evidence="1">The sequence shown here is derived from an EMBL/GenBank/DDBJ whole genome shotgun (WGS) entry which is preliminary data.</text>
</comment>
<protein>
    <submittedName>
        <fullName evidence="1">Uncharacterized protein</fullName>
    </submittedName>
</protein>
<reference evidence="1" key="1">
    <citation type="journal article" date="2020" name="Cell">
        <title>Large-Scale Comparative Analyses of Tick Genomes Elucidate Their Genetic Diversity and Vector Capacities.</title>
        <authorList>
            <consortium name="Tick Genome and Microbiome Consortium (TIGMIC)"/>
            <person name="Jia N."/>
            <person name="Wang J."/>
            <person name="Shi W."/>
            <person name="Du L."/>
            <person name="Sun Y."/>
            <person name="Zhan W."/>
            <person name="Jiang J.F."/>
            <person name="Wang Q."/>
            <person name="Zhang B."/>
            <person name="Ji P."/>
            <person name="Bell-Sakyi L."/>
            <person name="Cui X.M."/>
            <person name="Yuan T.T."/>
            <person name="Jiang B.G."/>
            <person name="Yang W.F."/>
            <person name="Lam T.T."/>
            <person name="Chang Q.C."/>
            <person name="Ding S.J."/>
            <person name="Wang X.J."/>
            <person name="Zhu J.G."/>
            <person name="Ruan X.D."/>
            <person name="Zhao L."/>
            <person name="Wei J.T."/>
            <person name="Ye R.Z."/>
            <person name="Que T.C."/>
            <person name="Du C.H."/>
            <person name="Zhou Y.H."/>
            <person name="Cheng J.X."/>
            <person name="Dai P.F."/>
            <person name="Guo W.B."/>
            <person name="Han X.H."/>
            <person name="Huang E.J."/>
            <person name="Li L.F."/>
            <person name="Wei W."/>
            <person name="Gao Y.C."/>
            <person name="Liu J.Z."/>
            <person name="Shao H.Z."/>
            <person name="Wang X."/>
            <person name="Wang C.C."/>
            <person name="Yang T.C."/>
            <person name="Huo Q.B."/>
            <person name="Li W."/>
            <person name="Chen H.Y."/>
            <person name="Chen S.E."/>
            <person name="Zhou L.G."/>
            <person name="Ni X.B."/>
            <person name="Tian J.H."/>
            <person name="Sheng Y."/>
            <person name="Liu T."/>
            <person name="Pan Y.S."/>
            <person name="Xia L.Y."/>
            <person name="Li J."/>
            <person name="Zhao F."/>
            <person name="Cao W.C."/>
        </authorList>
    </citation>
    <scope>NUCLEOTIDE SEQUENCE</scope>
    <source>
        <strain evidence="1">Rsan-2018</strain>
    </source>
</reference>
<reference evidence="1" key="2">
    <citation type="submission" date="2021-09" db="EMBL/GenBank/DDBJ databases">
        <authorList>
            <person name="Jia N."/>
            <person name="Wang J."/>
            <person name="Shi W."/>
            <person name="Du L."/>
            <person name="Sun Y."/>
            <person name="Zhan W."/>
            <person name="Jiang J."/>
            <person name="Wang Q."/>
            <person name="Zhang B."/>
            <person name="Ji P."/>
            <person name="Sakyi L.B."/>
            <person name="Cui X."/>
            <person name="Yuan T."/>
            <person name="Jiang B."/>
            <person name="Yang W."/>
            <person name="Lam T.T.-Y."/>
            <person name="Chang Q."/>
            <person name="Ding S."/>
            <person name="Wang X."/>
            <person name="Zhu J."/>
            <person name="Ruan X."/>
            <person name="Zhao L."/>
            <person name="Wei J."/>
            <person name="Que T."/>
            <person name="Du C."/>
            <person name="Cheng J."/>
            <person name="Dai P."/>
            <person name="Han X."/>
            <person name="Huang E."/>
            <person name="Gao Y."/>
            <person name="Liu J."/>
            <person name="Shao H."/>
            <person name="Ye R."/>
            <person name="Li L."/>
            <person name="Wei W."/>
            <person name="Wang X."/>
            <person name="Wang C."/>
            <person name="Huo Q."/>
            <person name="Li W."/>
            <person name="Guo W."/>
            <person name="Chen H."/>
            <person name="Chen S."/>
            <person name="Zhou L."/>
            <person name="Zhou L."/>
            <person name="Ni X."/>
            <person name="Tian J."/>
            <person name="Zhou Y."/>
            <person name="Sheng Y."/>
            <person name="Liu T."/>
            <person name="Pan Y."/>
            <person name="Xia L."/>
            <person name="Li J."/>
            <person name="Zhao F."/>
            <person name="Cao W."/>
        </authorList>
    </citation>
    <scope>NUCLEOTIDE SEQUENCE</scope>
    <source>
        <strain evidence="1">Rsan-2018</strain>
        <tissue evidence="1">Larvae</tissue>
    </source>
</reference>